<evidence type="ECO:0000313" key="14">
    <source>
        <dbReference type="EMBL" id="PLW31097.1"/>
    </source>
</evidence>
<dbReference type="PROSITE" id="PS51440">
    <property type="entry name" value="TIM_2"/>
    <property type="match status" value="1"/>
</dbReference>
<dbReference type="GO" id="GO:0005829">
    <property type="term" value="C:cytosol"/>
    <property type="evidence" value="ECO:0007669"/>
    <property type="project" value="TreeGrafter"/>
</dbReference>
<dbReference type="GO" id="GO:0019563">
    <property type="term" value="P:glycerol catabolic process"/>
    <property type="evidence" value="ECO:0007669"/>
    <property type="project" value="TreeGrafter"/>
</dbReference>
<evidence type="ECO:0000313" key="12">
    <source>
        <dbReference type="EMBL" id="PLW14021.1"/>
    </source>
</evidence>
<evidence type="ECO:0000313" key="16">
    <source>
        <dbReference type="Proteomes" id="UP000235388"/>
    </source>
</evidence>
<dbReference type="OrthoDB" id="6715177at2759"/>
<dbReference type="SUPFAM" id="SSF51351">
    <property type="entry name" value="Triosephosphate isomerase (TIM)"/>
    <property type="match status" value="1"/>
</dbReference>
<proteinExistence type="inferred from homology"/>
<dbReference type="UniPathway" id="UPA00138"/>
<protein>
    <recommendedName>
        <fullName evidence="7 11">Triosephosphate isomerase</fullName>
        <ecNumber evidence="6 11">5.3.1.1</ecNumber>
    </recommendedName>
</protein>
<sequence>MAPRKFFVSGNFKMNGTLDSLRQLVESFNDAELDTNTEVVIAPPALYLMPIRDTAKKNIQVAAQNGYFEKSGAFTGEISFTQLIDAKIPWVILGHTERRSLFHEDSELIGDKTGAALAANLSVIACTGESLSQREADITLQVVESQLDGIKKGLAKHGQSWDRIVVAYDPVWATRTGKIPTPQQAQEVHKAIREWFKKNVDAKTSESIRIIYGGSVNGKNCEKLAREADIDGFLVGRASLKPEFVQIINSGKFKP</sequence>
<gene>
    <name evidence="15" type="ORF">PCANC_15507</name>
    <name evidence="12" type="ORF">PCANC_17065</name>
    <name evidence="14" type="ORF">PCASD_13531</name>
    <name evidence="13" type="ORF">PCASD_16880</name>
</gene>
<dbReference type="GO" id="GO:0006094">
    <property type="term" value="P:gluconeogenesis"/>
    <property type="evidence" value="ECO:0007669"/>
    <property type="project" value="UniProtKB-UniPathway"/>
</dbReference>
<dbReference type="Proteomes" id="UP000235388">
    <property type="component" value="Unassembled WGS sequence"/>
</dbReference>
<keyword evidence="8 11" id="KW-0312">Gluconeogenesis</keyword>
<dbReference type="GO" id="GO:0006096">
    <property type="term" value="P:glycolytic process"/>
    <property type="evidence" value="ECO:0007669"/>
    <property type="project" value="UniProtKB-UniPathway"/>
</dbReference>
<keyword evidence="10 11" id="KW-0413">Isomerase</keyword>
<dbReference type="EMBL" id="PGCJ01000932">
    <property type="protein sequence ID" value="PLW14021.1"/>
    <property type="molecule type" value="Genomic_DNA"/>
</dbReference>
<dbReference type="EMBL" id="PGCI01000278">
    <property type="protein sequence ID" value="PLW31097.1"/>
    <property type="molecule type" value="Genomic_DNA"/>
</dbReference>
<dbReference type="GO" id="GO:0046166">
    <property type="term" value="P:glyceraldehyde-3-phosphate biosynthetic process"/>
    <property type="evidence" value="ECO:0007669"/>
    <property type="project" value="TreeGrafter"/>
</dbReference>
<evidence type="ECO:0000256" key="6">
    <source>
        <dbReference type="ARBA" id="ARBA00011940"/>
    </source>
</evidence>
<evidence type="ECO:0000256" key="10">
    <source>
        <dbReference type="ARBA" id="ARBA00023235"/>
    </source>
</evidence>
<dbReference type="EMBL" id="PGCI01000769">
    <property type="protein sequence ID" value="PLW16546.1"/>
    <property type="molecule type" value="Genomic_DNA"/>
</dbReference>
<dbReference type="InterPro" id="IPR013785">
    <property type="entry name" value="Aldolase_TIM"/>
</dbReference>
<dbReference type="HAMAP" id="MF_00147_B">
    <property type="entry name" value="TIM_B"/>
    <property type="match status" value="1"/>
</dbReference>
<dbReference type="InterPro" id="IPR035990">
    <property type="entry name" value="TIM_sf"/>
</dbReference>
<evidence type="ECO:0000256" key="4">
    <source>
        <dbReference type="ARBA" id="ARBA00007422"/>
    </source>
</evidence>
<keyword evidence="9 11" id="KW-0324">Glycolysis</keyword>
<organism evidence="15 16">
    <name type="scientific">Puccinia coronata f. sp. avenae</name>
    <dbReference type="NCBI Taxonomy" id="200324"/>
    <lineage>
        <taxon>Eukaryota</taxon>
        <taxon>Fungi</taxon>
        <taxon>Dikarya</taxon>
        <taxon>Basidiomycota</taxon>
        <taxon>Pucciniomycotina</taxon>
        <taxon>Pucciniomycetes</taxon>
        <taxon>Pucciniales</taxon>
        <taxon>Pucciniaceae</taxon>
        <taxon>Puccinia</taxon>
    </lineage>
</organism>
<dbReference type="Gene3D" id="3.20.20.70">
    <property type="entry name" value="Aldolase class I"/>
    <property type="match status" value="1"/>
</dbReference>
<name>A0A2N5UFR0_9BASI</name>
<accession>A0A2N5UFR0</accession>
<dbReference type="GO" id="GO:0004807">
    <property type="term" value="F:triose-phosphate isomerase activity"/>
    <property type="evidence" value="ECO:0007669"/>
    <property type="project" value="UniProtKB-EC"/>
</dbReference>
<dbReference type="NCBIfam" id="TIGR00419">
    <property type="entry name" value="tim"/>
    <property type="match status" value="1"/>
</dbReference>
<evidence type="ECO:0000256" key="1">
    <source>
        <dbReference type="ARBA" id="ARBA00000474"/>
    </source>
</evidence>
<dbReference type="CDD" id="cd00311">
    <property type="entry name" value="TIM"/>
    <property type="match status" value="1"/>
</dbReference>
<dbReference type="STRING" id="200324.A0A2N5UFR0"/>
<evidence type="ECO:0000313" key="17">
    <source>
        <dbReference type="Proteomes" id="UP000235392"/>
    </source>
</evidence>
<evidence type="ECO:0000256" key="8">
    <source>
        <dbReference type="ARBA" id="ARBA00022432"/>
    </source>
</evidence>
<evidence type="ECO:0000256" key="5">
    <source>
        <dbReference type="ARBA" id="ARBA00011738"/>
    </source>
</evidence>
<comment type="subunit">
    <text evidence="5">Homodimer.</text>
</comment>
<dbReference type="EMBL" id="PGCJ01000237">
    <property type="protein sequence ID" value="PLW36581.1"/>
    <property type="molecule type" value="Genomic_DNA"/>
</dbReference>
<evidence type="ECO:0000256" key="2">
    <source>
        <dbReference type="ARBA" id="ARBA00004680"/>
    </source>
</evidence>
<comment type="catalytic activity">
    <reaction evidence="1 11">
        <text>D-glyceraldehyde 3-phosphate = dihydroxyacetone phosphate</text>
        <dbReference type="Rhea" id="RHEA:18585"/>
        <dbReference type="ChEBI" id="CHEBI:57642"/>
        <dbReference type="ChEBI" id="CHEBI:59776"/>
        <dbReference type="EC" id="5.3.1.1"/>
    </reaction>
</comment>
<dbReference type="PANTHER" id="PTHR21139:SF41">
    <property type="entry name" value="TRIOSEPHOSPHATE ISOMERASE"/>
    <property type="match status" value="1"/>
</dbReference>
<comment type="pathway">
    <text evidence="2 11">Carbohydrate degradation; glycolysis; D-glyceraldehyde 3-phosphate from glycerone phosphate: step 1/1.</text>
</comment>
<dbReference type="AlphaFoldDB" id="A0A2N5UFR0"/>
<reference evidence="16 17" key="1">
    <citation type="submission" date="2017-11" db="EMBL/GenBank/DDBJ databases">
        <title>De novo assembly and phasing of dikaryotic genomes from two isolates of Puccinia coronata f. sp. avenae, the causal agent of oat crown rust.</title>
        <authorList>
            <person name="Miller M.E."/>
            <person name="Zhang Y."/>
            <person name="Omidvar V."/>
            <person name="Sperschneider J."/>
            <person name="Schwessinger B."/>
            <person name="Raley C."/>
            <person name="Palmer J.M."/>
            <person name="Garnica D."/>
            <person name="Upadhyaya N."/>
            <person name="Rathjen J."/>
            <person name="Taylor J.M."/>
            <person name="Park R.F."/>
            <person name="Dodds P.N."/>
            <person name="Hirsch C.D."/>
            <person name="Kianian S.F."/>
            <person name="Figueroa M."/>
        </authorList>
    </citation>
    <scope>NUCLEOTIDE SEQUENCE [LARGE SCALE GENOMIC DNA]</scope>
    <source>
        <strain evidence="15">12NC29</strain>
        <strain evidence="13">12SD80</strain>
    </source>
</reference>
<dbReference type="FunFam" id="3.20.20.70:FF:000025">
    <property type="entry name" value="Triosephosphate isomerase"/>
    <property type="match status" value="1"/>
</dbReference>
<dbReference type="InterPro" id="IPR000652">
    <property type="entry name" value="Triosephosphate_isomerase"/>
</dbReference>
<dbReference type="Pfam" id="PF00121">
    <property type="entry name" value="TIM"/>
    <property type="match status" value="1"/>
</dbReference>
<dbReference type="UniPathway" id="UPA00109">
    <property type="reaction ID" value="UER00189"/>
</dbReference>
<evidence type="ECO:0000256" key="9">
    <source>
        <dbReference type="ARBA" id="ARBA00023152"/>
    </source>
</evidence>
<comment type="similarity">
    <text evidence="4 11">Belongs to the triosephosphate isomerase family.</text>
</comment>
<evidence type="ECO:0000256" key="3">
    <source>
        <dbReference type="ARBA" id="ARBA00004742"/>
    </source>
</evidence>
<evidence type="ECO:0000313" key="15">
    <source>
        <dbReference type="EMBL" id="PLW36581.1"/>
    </source>
</evidence>
<keyword evidence="16" id="KW-1185">Reference proteome</keyword>
<dbReference type="InterPro" id="IPR022896">
    <property type="entry name" value="TrioseP_Isoase_bac/euk"/>
</dbReference>
<evidence type="ECO:0000313" key="13">
    <source>
        <dbReference type="EMBL" id="PLW16546.1"/>
    </source>
</evidence>
<dbReference type="Proteomes" id="UP000235392">
    <property type="component" value="Unassembled WGS sequence"/>
</dbReference>
<evidence type="ECO:0000256" key="11">
    <source>
        <dbReference type="RuleBase" id="RU363013"/>
    </source>
</evidence>
<evidence type="ECO:0000256" key="7">
    <source>
        <dbReference type="ARBA" id="ARBA00019397"/>
    </source>
</evidence>
<dbReference type="EC" id="5.3.1.1" evidence="6 11"/>
<dbReference type="PANTHER" id="PTHR21139">
    <property type="entry name" value="TRIOSEPHOSPHATE ISOMERASE"/>
    <property type="match status" value="1"/>
</dbReference>
<comment type="pathway">
    <text evidence="3 11">Carbohydrate biosynthesis; gluconeogenesis.</text>
</comment>
<comment type="caution">
    <text evidence="15">The sequence shown here is derived from an EMBL/GenBank/DDBJ whole genome shotgun (WGS) entry which is preliminary data.</text>
</comment>